<accession>A0A6J4M6P6</accession>
<evidence type="ECO:0000313" key="2">
    <source>
        <dbReference type="EMBL" id="CAA9350897.1"/>
    </source>
</evidence>
<gene>
    <name evidence="2" type="ORF">AVDCRST_MAG84-2862</name>
</gene>
<reference evidence="2" key="1">
    <citation type="submission" date="2020-02" db="EMBL/GenBank/DDBJ databases">
        <authorList>
            <person name="Meier V. D."/>
        </authorList>
    </citation>
    <scope>NUCLEOTIDE SEQUENCE</scope>
    <source>
        <strain evidence="2">AVDCRST_MAG84</strain>
    </source>
</reference>
<feature type="signal peptide" evidence="1">
    <location>
        <begin position="1"/>
        <end position="28"/>
    </location>
</feature>
<feature type="chain" id="PRO_5026678289" description="PEP-CTERM protein-sorting domain-containing protein" evidence="1">
    <location>
        <begin position="29"/>
        <end position="247"/>
    </location>
</feature>
<dbReference type="InterPro" id="IPR047995">
    <property type="entry name" value="Choice_anch_K"/>
</dbReference>
<organism evidence="2">
    <name type="scientific">uncultured Microcoleus sp</name>
    <dbReference type="NCBI Taxonomy" id="259945"/>
    <lineage>
        <taxon>Bacteria</taxon>
        <taxon>Bacillati</taxon>
        <taxon>Cyanobacteriota</taxon>
        <taxon>Cyanophyceae</taxon>
        <taxon>Oscillatoriophycideae</taxon>
        <taxon>Oscillatoriales</taxon>
        <taxon>Microcoleaceae</taxon>
        <taxon>Microcoleus</taxon>
        <taxon>environmental samples</taxon>
    </lineage>
</organism>
<evidence type="ECO:0008006" key="3">
    <source>
        <dbReference type="Google" id="ProtNLM"/>
    </source>
</evidence>
<proteinExistence type="predicted"/>
<dbReference type="NCBIfam" id="NF038125">
    <property type="entry name" value="PEP_CTERM_THxN"/>
    <property type="match status" value="1"/>
</dbReference>
<keyword evidence="1" id="KW-0732">Signal</keyword>
<protein>
    <recommendedName>
        <fullName evidence="3">PEP-CTERM protein-sorting domain-containing protein</fullName>
    </recommendedName>
</protein>
<sequence length="247" mass="25806">MNLTKFSVFKLSTASAALVFGIAPQAGAISLNLSSGSWNQTVGGSGIVYQTVASETQVRWGIPFNGGGTSQKSGLGFTGVGPSTFGLGEIFQVGQLRHFNNVTFLGTAASAVNLSLSLNFDNPVATQSFNLNLQIEETPNELGSCAYFSITPCADKISISETSVSNQFSVAGIDYTLRLLGFSLTPGGVPINQFISQEGGTNQALLFAKVTAAEPEPVPEPATLAGTAVWLLAARWAVGNKRKKAYS</sequence>
<dbReference type="EMBL" id="CADCTZ010000532">
    <property type="protein sequence ID" value="CAA9350897.1"/>
    <property type="molecule type" value="Genomic_DNA"/>
</dbReference>
<dbReference type="AlphaFoldDB" id="A0A6J4M6P6"/>
<evidence type="ECO:0000256" key="1">
    <source>
        <dbReference type="SAM" id="SignalP"/>
    </source>
</evidence>
<dbReference type="NCBIfam" id="NF038131">
    <property type="entry name" value="choice_anch_K"/>
    <property type="match status" value="1"/>
</dbReference>
<name>A0A6J4M6P6_9CYAN</name>